<gene>
    <name evidence="2" type="ORF">IMSHALPRED_003090</name>
</gene>
<organism evidence="2 3">
    <name type="scientific">Imshaugia aleurites</name>
    <dbReference type="NCBI Taxonomy" id="172621"/>
    <lineage>
        <taxon>Eukaryota</taxon>
        <taxon>Fungi</taxon>
        <taxon>Dikarya</taxon>
        <taxon>Ascomycota</taxon>
        <taxon>Pezizomycotina</taxon>
        <taxon>Lecanoromycetes</taxon>
        <taxon>OSLEUM clade</taxon>
        <taxon>Lecanoromycetidae</taxon>
        <taxon>Lecanorales</taxon>
        <taxon>Lecanorineae</taxon>
        <taxon>Parmeliaceae</taxon>
        <taxon>Imshaugia</taxon>
    </lineage>
</organism>
<evidence type="ECO:0000313" key="2">
    <source>
        <dbReference type="EMBL" id="CAF9941908.1"/>
    </source>
</evidence>
<proteinExistence type="predicted"/>
<feature type="compositionally biased region" description="Basic and acidic residues" evidence="1">
    <location>
        <begin position="299"/>
        <end position="346"/>
    </location>
</feature>
<keyword evidence="3" id="KW-1185">Reference proteome</keyword>
<dbReference type="Proteomes" id="UP000664534">
    <property type="component" value="Unassembled WGS sequence"/>
</dbReference>
<reference evidence="2" key="1">
    <citation type="submission" date="2021-03" db="EMBL/GenBank/DDBJ databases">
        <authorList>
            <person name="Tagirdzhanova G."/>
        </authorList>
    </citation>
    <scope>NUCLEOTIDE SEQUENCE</scope>
</reference>
<feature type="region of interest" description="Disordered" evidence="1">
    <location>
        <begin position="1"/>
        <end position="24"/>
    </location>
</feature>
<accession>A0A8H3J6Z2</accession>
<sequence>MSPPKSSGGAHASSRGKNKKLRDEFRPTAYRQSMSPFNVDQAFVAYHRYEYHGRPLCKEEVCGTIGVSYSKEPPDVRSMDGLFICFDDPNHPLTIKHNARTEGNLGELRKIVNNNFESKHDPGRFHIAETFFSLNYSNERLPSPRISKRPVWLPKQSIPWYKLYILEAIANRCIDGNGKSLSKDAVKSLAEKRLFGGAKTKSNVIEVLQDQGHEFTMELMESVKDTQFFVDKGNWWQWQLENEDGPSSRGPHLLNDPVAGISEALQGSSLNAPAYPTNVQRPSFELWKTNRKLAGMSQSERKEKERIADEQREKEDRENERRENEKRERETRRRAENVSREIERKRPGQFYDPLDRHRRPRRD</sequence>
<name>A0A8H3J6Z2_9LECA</name>
<evidence type="ECO:0000313" key="3">
    <source>
        <dbReference type="Proteomes" id="UP000664534"/>
    </source>
</evidence>
<dbReference type="AlphaFoldDB" id="A0A8H3J6Z2"/>
<protein>
    <submittedName>
        <fullName evidence="2">Uncharacterized protein</fullName>
    </submittedName>
</protein>
<feature type="region of interest" description="Disordered" evidence="1">
    <location>
        <begin position="292"/>
        <end position="363"/>
    </location>
</feature>
<dbReference type="EMBL" id="CAJPDT010000161">
    <property type="protein sequence ID" value="CAF9941908.1"/>
    <property type="molecule type" value="Genomic_DNA"/>
</dbReference>
<evidence type="ECO:0000256" key="1">
    <source>
        <dbReference type="SAM" id="MobiDB-lite"/>
    </source>
</evidence>
<comment type="caution">
    <text evidence="2">The sequence shown here is derived from an EMBL/GenBank/DDBJ whole genome shotgun (WGS) entry which is preliminary data.</text>
</comment>